<evidence type="ECO:0000256" key="1">
    <source>
        <dbReference type="SAM" id="MobiDB-lite"/>
    </source>
</evidence>
<accession>A0A2Z2HTG3</accession>
<dbReference type="GeneID" id="32894939"/>
<keyword evidence="2" id="KW-0472">Membrane</keyword>
<name>A0A2Z2HTG3_9EURY</name>
<reference evidence="4" key="1">
    <citation type="submission" date="2017-02" db="EMBL/GenBank/DDBJ databases">
        <title>Natronthermophilus aegyptiacus gen. nov.,sp. nov., an aerobic, extremely halophilic alkalithermophilic archaeon isolated from the athalassohaline Wadi An Natrun, Egypt.</title>
        <authorList>
            <person name="Zhao B."/>
        </authorList>
    </citation>
    <scope>NUCLEOTIDE SEQUENCE [LARGE SCALE GENOMIC DNA]</scope>
    <source>
        <strain evidence="4">JW/NM-HA 15</strain>
    </source>
</reference>
<protein>
    <submittedName>
        <fullName evidence="3">Uncharacterized protein</fullName>
    </submittedName>
</protein>
<feature type="region of interest" description="Disordered" evidence="1">
    <location>
        <begin position="19"/>
        <end position="64"/>
    </location>
</feature>
<feature type="compositionally biased region" description="Acidic residues" evidence="1">
    <location>
        <begin position="38"/>
        <end position="60"/>
    </location>
</feature>
<dbReference type="RefSeq" id="WP_086888864.1">
    <property type="nucleotide sequence ID" value="NZ_CP019893.1"/>
</dbReference>
<dbReference type="AlphaFoldDB" id="A0A2Z2HTG3"/>
<organism evidence="3 4">
    <name type="scientific">Natrarchaeobaculum aegyptiacum</name>
    <dbReference type="NCBI Taxonomy" id="745377"/>
    <lineage>
        <taxon>Archaea</taxon>
        <taxon>Methanobacteriati</taxon>
        <taxon>Methanobacteriota</taxon>
        <taxon>Stenosarchaea group</taxon>
        <taxon>Halobacteria</taxon>
        <taxon>Halobacteriales</taxon>
        <taxon>Natrialbaceae</taxon>
        <taxon>Natrarchaeobaculum</taxon>
    </lineage>
</organism>
<dbReference type="OrthoDB" id="170888at2157"/>
<keyword evidence="4" id="KW-1185">Reference proteome</keyword>
<dbReference type="EMBL" id="CP019893">
    <property type="protein sequence ID" value="ARS90490.1"/>
    <property type="molecule type" value="Genomic_DNA"/>
</dbReference>
<evidence type="ECO:0000313" key="4">
    <source>
        <dbReference type="Proteomes" id="UP000250088"/>
    </source>
</evidence>
<dbReference type="KEGG" id="naj:B1756_12640"/>
<proteinExistence type="predicted"/>
<evidence type="ECO:0000256" key="2">
    <source>
        <dbReference type="SAM" id="Phobius"/>
    </source>
</evidence>
<keyword evidence="2" id="KW-1133">Transmembrane helix</keyword>
<feature type="transmembrane region" description="Helical" evidence="2">
    <location>
        <begin position="67"/>
        <end position="85"/>
    </location>
</feature>
<evidence type="ECO:0000313" key="3">
    <source>
        <dbReference type="EMBL" id="ARS90490.1"/>
    </source>
</evidence>
<sequence>MSDKKFTFVELHLEGAQFGPSTISDALPFGDAGPALEGEAETETESAIEETSGDLEGDDESGSKGKAAIGAIVALAFLVGIGVAVKKFRGGDEEEADALEEEPEVIVN</sequence>
<dbReference type="Proteomes" id="UP000250088">
    <property type="component" value="Chromosome"/>
</dbReference>
<gene>
    <name evidence="3" type="ORF">B1756_12640</name>
</gene>
<keyword evidence="2" id="KW-0812">Transmembrane</keyword>